<dbReference type="Gene3D" id="2.20.110.10">
    <property type="entry name" value="Histone H3 K4-specific methyltransferase SET7/9 N-terminal domain"/>
    <property type="match status" value="3"/>
</dbReference>
<evidence type="ECO:0000313" key="2">
    <source>
        <dbReference type="EMBL" id="AWG25636.1"/>
    </source>
</evidence>
<dbReference type="Pfam" id="PF07661">
    <property type="entry name" value="MORN_2"/>
    <property type="match status" value="2"/>
</dbReference>
<gene>
    <name evidence="2" type="ORF">FK004_10635</name>
</gene>
<keyword evidence="1" id="KW-0732">Signal</keyword>
<dbReference type="OrthoDB" id="9785122at2"/>
<evidence type="ECO:0000313" key="3">
    <source>
        <dbReference type="Proteomes" id="UP000244677"/>
    </source>
</evidence>
<accession>A0A2S1LPR6</accession>
<keyword evidence="3" id="KW-1185">Reference proteome</keyword>
<dbReference type="InterPro" id="IPR011652">
    <property type="entry name" value="MORN_2"/>
</dbReference>
<evidence type="ECO:0008006" key="4">
    <source>
        <dbReference type="Google" id="ProtNLM"/>
    </source>
</evidence>
<feature type="signal peptide" evidence="1">
    <location>
        <begin position="1"/>
        <end position="21"/>
    </location>
</feature>
<proteinExistence type="predicted"/>
<dbReference type="SUPFAM" id="SSF82185">
    <property type="entry name" value="Histone H3 K4-specific methyltransferase SET7/9 N-terminal domain"/>
    <property type="match status" value="2"/>
</dbReference>
<dbReference type="Proteomes" id="UP000244677">
    <property type="component" value="Chromosome"/>
</dbReference>
<dbReference type="AlphaFoldDB" id="A0A2S1LPR6"/>
<feature type="chain" id="PRO_5015558775" description="Preprotein translocase YidC" evidence="1">
    <location>
        <begin position="22"/>
        <end position="238"/>
    </location>
</feature>
<evidence type="ECO:0000256" key="1">
    <source>
        <dbReference type="SAM" id="SignalP"/>
    </source>
</evidence>
<sequence length="238" mass="27488">MKTKQYIMSVLFCMTLSGLQAQELNQLDKSGKRHGAWKGYFEKSHSLRYEGTFDHGKETGTFTFYVEGSGKTVMATREFNDKDGTAYTIFYDAKKNKVSEGREKNKRYDGEWKYYHKASPKVMALEFYANGKLEGKRQVFYPNGEIAEDAEYKNGLKDGNYKRYSAKGIVIEEAVYKAGEYNGPTIYRDDKNQITVKGQFKDGKKNGIWQYYEDNKLNKEENMSQVKKSQKAVSPKKI</sequence>
<protein>
    <recommendedName>
        <fullName evidence="4">Preprotein translocase YidC</fullName>
    </recommendedName>
</protein>
<name>A0A2S1LPR6_9FLAO</name>
<reference evidence="2 3" key="1">
    <citation type="submission" date="2017-04" db="EMBL/GenBank/DDBJ databases">
        <title>Complete genome sequence of Flavobacterium kingsejong AJ004.</title>
        <authorList>
            <person name="Lee P.C."/>
        </authorList>
    </citation>
    <scope>NUCLEOTIDE SEQUENCE [LARGE SCALE GENOMIC DNA]</scope>
    <source>
        <strain evidence="2 3">AJ004</strain>
    </source>
</reference>
<dbReference type="RefSeq" id="WP_108737211.1">
    <property type="nucleotide sequence ID" value="NZ_CP020919.1"/>
</dbReference>
<organism evidence="2 3">
    <name type="scientific">Flavobacterium kingsejongi</name>
    <dbReference type="NCBI Taxonomy" id="1678728"/>
    <lineage>
        <taxon>Bacteria</taxon>
        <taxon>Pseudomonadati</taxon>
        <taxon>Bacteroidota</taxon>
        <taxon>Flavobacteriia</taxon>
        <taxon>Flavobacteriales</taxon>
        <taxon>Flavobacteriaceae</taxon>
        <taxon>Flavobacterium</taxon>
    </lineage>
</organism>
<dbReference type="KEGG" id="fki:FK004_10635"/>
<dbReference type="EMBL" id="CP020919">
    <property type="protein sequence ID" value="AWG25636.1"/>
    <property type="molecule type" value="Genomic_DNA"/>
</dbReference>